<keyword evidence="1" id="KW-0812">Transmembrane</keyword>
<evidence type="ECO:0000256" key="1">
    <source>
        <dbReference type="SAM" id="Phobius"/>
    </source>
</evidence>
<accession>A0A1H8NEP8</accession>
<proteinExistence type="predicted"/>
<reference evidence="2 3" key="1">
    <citation type="submission" date="2016-10" db="EMBL/GenBank/DDBJ databases">
        <authorList>
            <person name="de Groot N.N."/>
        </authorList>
    </citation>
    <scope>NUCLEOTIDE SEQUENCE [LARGE SCALE GENOMIC DNA]</scope>
    <source>
        <strain evidence="2 3">DSM 27842</strain>
    </source>
</reference>
<organism evidence="2 3">
    <name type="scientific">Salinihabitans flavidus</name>
    <dbReference type="NCBI Taxonomy" id="569882"/>
    <lineage>
        <taxon>Bacteria</taxon>
        <taxon>Pseudomonadati</taxon>
        <taxon>Pseudomonadota</taxon>
        <taxon>Alphaproteobacteria</taxon>
        <taxon>Rhodobacterales</taxon>
        <taxon>Roseobacteraceae</taxon>
        <taxon>Salinihabitans</taxon>
    </lineage>
</organism>
<dbReference type="Proteomes" id="UP000198893">
    <property type="component" value="Unassembled WGS sequence"/>
</dbReference>
<dbReference type="EMBL" id="FODS01000003">
    <property type="protein sequence ID" value="SEO28084.1"/>
    <property type="molecule type" value="Genomic_DNA"/>
</dbReference>
<keyword evidence="3" id="KW-1185">Reference proteome</keyword>
<dbReference type="STRING" id="569882.SAMN04490248_103145"/>
<name>A0A1H8NEP8_9RHOB</name>
<sequence>MQTLQQGYRALEEMVETNWDRMLFPAAIVAGLMLAAFGRSIGLF</sequence>
<gene>
    <name evidence="2" type="ORF">SAMN04490248_103145</name>
</gene>
<dbReference type="AlphaFoldDB" id="A0A1H8NEP8"/>
<feature type="transmembrane region" description="Helical" evidence="1">
    <location>
        <begin position="22"/>
        <end position="42"/>
    </location>
</feature>
<evidence type="ECO:0000313" key="2">
    <source>
        <dbReference type="EMBL" id="SEO28084.1"/>
    </source>
</evidence>
<dbReference type="RefSeq" id="WP_281242617.1">
    <property type="nucleotide sequence ID" value="NZ_FODS01000003.1"/>
</dbReference>
<keyword evidence="1" id="KW-0472">Membrane</keyword>
<evidence type="ECO:0000313" key="3">
    <source>
        <dbReference type="Proteomes" id="UP000198893"/>
    </source>
</evidence>
<keyword evidence="1" id="KW-1133">Transmembrane helix</keyword>
<protein>
    <submittedName>
        <fullName evidence="2">Uncharacterized protein</fullName>
    </submittedName>
</protein>